<feature type="chain" id="PRO_5008110063" evidence="2">
    <location>
        <begin position="24"/>
        <end position="529"/>
    </location>
</feature>
<feature type="signal peptide" evidence="2">
    <location>
        <begin position="1"/>
        <end position="23"/>
    </location>
</feature>
<feature type="region of interest" description="Disordered" evidence="1">
    <location>
        <begin position="139"/>
        <end position="177"/>
    </location>
</feature>
<protein>
    <submittedName>
        <fullName evidence="3 4">Uncharacterized protein</fullName>
    </submittedName>
</protein>
<dbReference type="EnsemblFungi" id="PTTG_27452-t43_1">
    <property type="protein sequence ID" value="PTTG_27452-t43_1-p1"/>
    <property type="gene ID" value="PTTG_27452"/>
</dbReference>
<evidence type="ECO:0000313" key="5">
    <source>
        <dbReference type="Proteomes" id="UP000005240"/>
    </source>
</evidence>
<reference evidence="4 5" key="3">
    <citation type="journal article" date="2017" name="G3 (Bethesda)">
        <title>Comparative analysis highlights variable genome content of wheat rusts and divergence of the mating loci.</title>
        <authorList>
            <person name="Cuomo C.A."/>
            <person name="Bakkeren G."/>
            <person name="Khalil H.B."/>
            <person name="Panwar V."/>
            <person name="Joly D."/>
            <person name="Linning R."/>
            <person name="Sakthikumar S."/>
            <person name="Song X."/>
            <person name="Adiconis X."/>
            <person name="Fan L."/>
            <person name="Goldberg J.M."/>
            <person name="Levin J.Z."/>
            <person name="Young S."/>
            <person name="Zeng Q."/>
            <person name="Anikster Y."/>
            <person name="Bruce M."/>
            <person name="Wang M."/>
            <person name="Yin C."/>
            <person name="McCallum B."/>
            <person name="Szabo L.J."/>
            <person name="Hulbert S."/>
            <person name="Chen X."/>
            <person name="Fellers J.P."/>
        </authorList>
    </citation>
    <scope>NUCLEOTIDE SEQUENCE</scope>
    <source>
        <strain evidence="4">isolate 1-1 / race 1 (BBBD)</strain>
        <strain evidence="5">Isolate 1-1 / race 1 (BBBD)</strain>
    </source>
</reference>
<feature type="compositionally biased region" description="Basic and acidic residues" evidence="1">
    <location>
        <begin position="102"/>
        <end position="112"/>
    </location>
</feature>
<dbReference type="AlphaFoldDB" id="A0A180GM73"/>
<keyword evidence="5" id="KW-1185">Reference proteome</keyword>
<accession>A0A180GM73</accession>
<gene>
    <name evidence="3" type="ORF">PTTG_27452</name>
</gene>
<evidence type="ECO:0000313" key="3">
    <source>
        <dbReference type="EMBL" id="OAV93013.1"/>
    </source>
</evidence>
<name>A0A180GM73_PUCT1</name>
<dbReference type="Proteomes" id="UP000005240">
    <property type="component" value="Unassembled WGS sequence"/>
</dbReference>
<sequence length="529" mass="61522">MKVYFIQQLYCMLLLTHHAFVLATLDPGGERIPRVLLDLNEFPPDEPPSTPRFCLFQPNPPSDASQEDSASQSDQVGLHWLASTSDTVPVNDRPTRSHKRKNVDATKEHEQTMAPIELDKRLKAWLKYPKDWPAENAIKPKGITATAAKSRQQEKQTIESFQSTPNDRSKHIRPSRLEENERKRVLFNVKDWGFVRKDSNIQSDEDSQSARNHAENFFQAKRETKKKTESGLFNKELHQTSNEYEDHHNASQESHIASFFQVMRKLKRATELELFNVELHETSDEYFWIPKEYASKFMSLFRGISRTEIPYPDMRILSENARNSQKLKIILKLSDEKLSLEGYTVFSNDIVEYMVPRLKNNLQLKTSKESPRLDNPILKRIEMIVKLTKCATFLHIVTLSLFNQHKSGQLTKGYIEDFLIILANFWEDLERGSEDILQHVYGRKLYGMLHFTTNWAGNKASSNVLGYAWHIVEYCAKKNNRFHPLQADGLPELVYKIIFYSNYEYVLAEAKKDEVVRVAQEILNLNVIR</sequence>
<dbReference type="VEuPathDB" id="FungiDB:PTTG_27452"/>
<reference evidence="4" key="4">
    <citation type="submission" date="2025-05" db="UniProtKB">
        <authorList>
            <consortium name="EnsemblFungi"/>
        </authorList>
    </citation>
    <scope>IDENTIFICATION</scope>
    <source>
        <strain evidence="4">isolate 1-1 / race 1 (BBBD)</strain>
    </source>
</reference>
<feature type="region of interest" description="Disordered" evidence="1">
    <location>
        <begin position="81"/>
        <end position="112"/>
    </location>
</feature>
<dbReference type="EMBL" id="ADAS02000056">
    <property type="protein sequence ID" value="OAV93013.1"/>
    <property type="molecule type" value="Genomic_DNA"/>
</dbReference>
<reference evidence="3" key="1">
    <citation type="submission" date="2009-11" db="EMBL/GenBank/DDBJ databases">
        <authorList>
            <consortium name="The Broad Institute Genome Sequencing Platform"/>
            <person name="Ward D."/>
            <person name="Feldgarden M."/>
            <person name="Earl A."/>
            <person name="Young S.K."/>
            <person name="Zeng Q."/>
            <person name="Koehrsen M."/>
            <person name="Alvarado L."/>
            <person name="Berlin A."/>
            <person name="Bochicchio J."/>
            <person name="Borenstein D."/>
            <person name="Chapman S.B."/>
            <person name="Chen Z."/>
            <person name="Engels R."/>
            <person name="Freedman E."/>
            <person name="Gellesch M."/>
            <person name="Goldberg J."/>
            <person name="Griggs A."/>
            <person name="Gujja S."/>
            <person name="Heilman E."/>
            <person name="Heiman D."/>
            <person name="Hepburn T."/>
            <person name="Howarth C."/>
            <person name="Jen D."/>
            <person name="Larson L."/>
            <person name="Lewis B."/>
            <person name="Mehta T."/>
            <person name="Park D."/>
            <person name="Pearson M."/>
            <person name="Roberts A."/>
            <person name="Saif S."/>
            <person name="Shea T."/>
            <person name="Shenoy N."/>
            <person name="Sisk P."/>
            <person name="Stolte C."/>
            <person name="Sykes S."/>
            <person name="Thomson T."/>
            <person name="Walk T."/>
            <person name="White J."/>
            <person name="Yandava C."/>
            <person name="Izard J."/>
            <person name="Baranova O.V."/>
            <person name="Blanton J.M."/>
            <person name="Tanner A.C."/>
            <person name="Dewhirst F.E."/>
            <person name="Haas B."/>
            <person name="Nusbaum C."/>
            <person name="Birren B."/>
        </authorList>
    </citation>
    <scope>NUCLEOTIDE SEQUENCE [LARGE SCALE GENOMIC DNA]</scope>
    <source>
        <strain evidence="3">1-1 BBBD Race 1</strain>
    </source>
</reference>
<proteinExistence type="predicted"/>
<reference evidence="3" key="2">
    <citation type="submission" date="2016-05" db="EMBL/GenBank/DDBJ databases">
        <title>Comparative analysis highlights variable genome content of wheat rusts and divergence of the mating loci.</title>
        <authorList>
            <person name="Cuomo C.A."/>
            <person name="Bakkeren G."/>
            <person name="Szabo L."/>
            <person name="Khalil H."/>
            <person name="Joly D."/>
            <person name="Goldberg J."/>
            <person name="Young S."/>
            <person name="Zeng Q."/>
            <person name="Fellers J."/>
        </authorList>
    </citation>
    <scope>NUCLEOTIDE SEQUENCE [LARGE SCALE GENOMIC DNA]</scope>
    <source>
        <strain evidence="3">1-1 BBBD Race 1</strain>
    </source>
</reference>
<evidence type="ECO:0000313" key="4">
    <source>
        <dbReference type="EnsemblFungi" id="PTTG_27452-t43_1-p1"/>
    </source>
</evidence>
<evidence type="ECO:0000256" key="2">
    <source>
        <dbReference type="SAM" id="SignalP"/>
    </source>
</evidence>
<organism evidence="3">
    <name type="scientific">Puccinia triticina (isolate 1-1 / race 1 (BBBD))</name>
    <name type="common">Brown leaf rust fungus</name>
    <dbReference type="NCBI Taxonomy" id="630390"/>
    <lineage>
        <taxon>Eukaryota</taxon>
        <taxon>Fungi</taxon>
        <taxon>Dikarya</taxon>
        <taxon>Basidiomycota</taxon>
        <taxon>Pucciniomycotina</taxon>
        <taxon>Pucciniomycetes</taxon>
        <taxon>Pucciniales</taxon>
        <taxon>Pucciniaceae</taxon>
        <taxon>Puccinia</taxon>
    </lineage>
</organism>
<evidence type="ECO:0000256" key="1">
    <source>
        <dbReference type="SAM" id="MobiDB-lite"/>
    </source>
</evidence>
<keyword evidence="2" id="KW-0732">Signal</keyword>